<accession>A0A369WR72</accession>
<evidence type="ECO:0000256" key="5">
    <source>
        <dbReference type="ARBA" id="ARBA00022692"/>
    </source>
</evidence>
<dbReference type="InterPro" id="IPR052017">
    <property type="entry name" value="TSUP"/>
</dbReference>
<evidence type="ECO:0000256" key="4">
    <source>
        <dbReference type="ARBA" id="ARBA00022475"/>
    </source>
</evidence>
<feature type="transmembrane region" description="Helical" evidence="8">
    <location>
        <begin position="196"/>
        <end position="214"/>
    </location>
</feature>
<evidence type="ECO:0000256" key="2">
    <source>
        <dbReference type="ARBA" id="ARBA00009142"/>
    </source>
</evidence>
<keyword evidence="3" id="KW-0813">Transport</keyword>
<dbReference type="Pfam" id="PF01925">
    <property type="entry name" value="TauE"/>
    <property type="match status" value="1"/>
</dbReference>
<feature type="transmembrane region" description="Helical" evidence="8">
    <location>
        <begin position="171"/>
        <end position="189"/>
    </location>
</feature>
<evidence type="ECO:0000256" key="7">
    <source>
        <dbReference type="ARBA" id="ARBA00023136"/>
    </source>
</evidence>
<dbReference type="RefSeq" id="WP_114693610.1">
    <property type="nucleotide sequence ID" value="NZ_QQOH01000001.1"/>
</dbReference>
<feature type="transmembrane region" description="Helical" evidence="8">
    <location>
        <begin position="76"/>
        <end position="95"/>
    </location>
</feature>
<keyword evidence="6 8" id="KW-1133">Transmembrane helix</keyword>
<evidence type="ECO:0000256" key="8">
    <source>
        <dbReference type="RuleBase" id="RU363041"/>
    </source>
</evidence>
<protein>
    <recommendedName>
        <fullName evidence="8">Probable membrane transporter protein</fullName>
    </recommendedName>
</protein>
<evidence type="ECO:0000256" key="6">
    <source>
        <dbReference type="ARBA" id="ARBA00022989"/>
    </source>
</evidence>
<comment type="subcellular location">
    <subcellularLocation>
        <location evidence="1 8">Cell membrane</location>
        <topology evidence="1 8">Multi-pass membrane protein</topology>
    </subcellularLocation>
</comment>
<evidence type="ECO:0000313" key="9">
    <source>
        <dbReference type="EMBL" id="RDE24031.1"/>
    </source>
</evidence>
<organism evidence="9 10">
    <name type="scientific">Motiliproteus coralliicola</name>
    <dbReference type="NCBI Taxonomy" id="2283196"/>
    <lineage>
        <taxon>Bacteria</taxon>
        <taxon>Pseudomonadati</taxon>
        <taxon>Pseudomonadota</taxon>
        <taxon>Gammaproteobacteria</taxon>
        <taxon>Oceanospirillales</taxon>
        <taxon>Oceanospirillaceae</taxon>
        <taxon>Motiliproteus</taxon>
    </lineage>
</organism>
<dbReference type="AlphaFoldDB" id="A0A369WR72"/>
<gene>
    <name evidence="9" type="ORF">DV711_00010</name>
</gene>
<keyword evidence="4 8" id="KW-1003">Cell membrane</keyword>
<dbReference type="InterPro" id="IPR002781">
    <property type="entry name" value="TM_pro_TauE-like"/>
</dbReference>
<sequence>MIAGLDWSVLLVCLPVVFVAALVRGYSGFGFSALTIASLSIVIPPVQIVPAILLVEIVAGIGMLPSIWKDIDWRQLRLIGFGALFATPLGLALLAGLPSQWMRILISVLILICAVLIWRGFGIRGGDRASVIGSAGVVSGALNGAAGVGGLPLVVFFLSKEESAATVRGTLITYLILLDIYTCLLATGSGMIDWQVVQLAALFLIPVGLGTLLGNRHFLKSPPESFRRIALAMLMLISGGSLGRSLVNL</sequence>
<dbReference type="EMBL" id="QQOH01000001">
    <property type="protein sequence ID" value="RDE24031.1"/>
    <property type="molecule type" value="Genomic_DNA"/>
</dbReference>
<dbReference type="Proteomes" id="UP000253769">
    <property type="component" value="Unassembled WGS sequence"/>
</dbReference>
<reference evidence="9 10" key="1">
    <citation type="submission" date="2018-07" db="EMBL/GenBank/DDBJ databases">
        <title>Motiliproteus coralliicola sp. nov., a bacterium isolated from Coral.</title>
        <authorList>
            <person name="Wang G."/>
        </authorList>
    </citation>
    <scope>NUCLEOTIDE SEQUENCE [LARGE SCALE GENOMIC DNA]</scope>
    <source>
        <strain evidence="9 10">C34</strain>
    </source>
</reference>
<evidence type="ECO:0000256" key="3">
    <source>
        <dbReference type="ARBA" id="ARBA00022448"/>
    </source>
</evidence>
<feature type="transmembrane region" description="Helical" evidence="8">
    <location>
        <begin position="41"/>
        <end position="64"/>
    </location>
</feature>
<keyword evidence="7 8" id="KW-0472">Membrane</keyword>
<keyword evidence="10" id="KW-1185">Reference proteome</keyword>
<feature type="transmembrane region" description="Helical" evidence="8">
    <location>
        <begin position="131"/>
        <end position="159"/>
    </location>
</feature>
<proteinExistence type="inferred from homology"/>
<name>A0A369WR72_9GAMM</name>
<feature type="transmembrane region" description="Helical" evidence="8">
    <location>
        <begin position="101"/>
        <end position="119"/>
    </location>
</feature>
<evidence type="ECO:0000313" key="10">
    <source>
        <dbReference type="Proteomes" id="UP000253769"/>
    </source>
</evidence>
<comment type="caution">
    <text evidence="9">The sequence shown here is derived from an EMBL/GenBank/DDBJ whole genome shotgun (WGS) entry which is preliminary data.</text>
</comment>
<dbReference type="GO" id="GO:0005886">
    <property type="term" value="C:plasma membrane"/>
    <property type="evidence" value="ECO:0007669"/>
    <property type="project" value="UniProtKB-SubCell"/>
</dbReference>
<feature type="transmembrane region" description="Helical" evidence="8">
    <location>
        <begin position="226"/>
        <end position="247"/>
    </location>
</feature>
<dbReference type="OrthoDB" id="5739612at2"/>
<dbReference type="PANTHER" id="PTHR30269:SF37">
    <property type="entry name" value="MEMBRANE TRANSPORTER PROTEIN"/>
    <property type="match status" value="1"/>
</dbReference>
<keyword evidence="5 8" id="KW-0812">Transmembrane</keyword>
<comment type="similarity">
    <text evidence="2 8">Belongs to the 4-toluene sulfonate uptake permease (TSUP) (TC 2.A.102) family.</text>
</comment>
<dbReference type="PANTHER" id="PTHR30269">
    <property type="entry name" value="TRANSMEMBRANE PROTEIN YFCA"/>
    <property type="match status" value="1"/>
</dbReference>
<evidence type="ECO:0000256" key="1">
    <source>
        <dbReference type="ARBA" id="ARBA00004651"/>
    </source>
</evidence>